<organism evidence="2 3">
    <name type="scientific">Flavisolibacter ginsenosidimutans</name>
    <dbReference type="NCBI Taxonomy" id="661481"/>
    <lineage>
        <taxon>Bacteria</taxon>
        <taxon>Pseudomonadati</taxon>
        <taxon>Bacteroidota</taxon>
        <taxon>Chitinophagia</taxon>
        <taxon>Chitinophagales</taxon>
        <taxon>Chitinophagaceae</taxon>
        <taxon>Flavisolibacter</taxon>
    </lineage>
</organism>
<sequence length="73" mass="8542">MDKNKQNKQQEETKIYLTPDSTLQTPEEHRHDQSIDPRKDNTLEVSNDDLRETDADRYRDEVAGTDYADQSDS</sequence>
<feature type="compositionally biased region" description="Basic and acidic residues" evidence="1">
    <location>
        <begin position="1"/>
        <end position="14"/>
    </location>
</feature>
<protein>
    <submittedName>
        <fullName evidence="2">Uncharacterized protein</fullName>
    </submittedName>
</protein>
<feature type="region of interest" description="Disordered" evidence="1">
    <location>
        <begin position="1"/>
        <end position="73"/>
    </location>
</feature>
<dbReference type="KEGG" id="fgg:FSB75_21050"/>
<dbReference type="OrthoDB" id="680607at2"/>
<keyword evidence="3" id="KW-1185">Reference proteome</keyword>
<proteinExistence type="predicted"/>
<evidence type="ECO:0000313" key="3">
    <source>
        <dbReference type="Proteomes" id="UP000321204"/>
    </source>
</evidence>
<accession>A0A5B8UPW9</accession>
<dbReference type="RefSeq" id="WP_146791490.1">
    <property type="nucleotide sequence ID" value="NZ_BAABIO010000003.1"/>
</dbReference>
<evidence type="ECO:0000313" key="2">
    <source>
        <dbReference type="EMBL" id="QEC58289.1"/>
    </source>
</evidence>
<reference evidence="2 3" key="1">
    <citation type="journal article" date="2015" name="Int. J. Syst. Evol. Microbiol.">
        <title>Flavisolibacter ginsenosidimutans sp. nov., with ginsenoside-converting activity isolated from soil used for cultivating ginseng.</title>
        <authorList>
            <person name="Zhao Y."/>
            <person name="Liu Q."/>
            <person name="Kang M.S."/>
            <person name="Jin F."/>
            <person name="Yu H."/>
            <person name="Im W.T."/>
        </authorList>
    </citation>
    <scope>NUCLEOTIDE SEQUENCE [LARGE SCALE GENOMIC DNA]</scope>
    <source>
        <strain evidence="2 3">Gsoil 636</strain>
    </source>
</reference>
<feature type="compositionally biased region" description="Basic and acidic residues" evidence="1">
    <location>
        <begin position="26"/>
        <end position="62"/>
    </location>
</feature>
<dbReference type="Proteomes" id="UP000321204">
    <property type="component" value="Chromosome"/>
</dbReference>
<name>A0A5B8UPW9_9BACT</name>
<dbReference type="AlphaFoldDB" id="A0A5B8UPW9"/>
<evidence type="ECO:0000256" key="1">
    <source>
        <dbReference type="SAM" id="MobiDB-lite"/>
    </source>
</evidence>
<dbReference type="EMBL" id="CP042433">
    <property type="protein sequence ID" value="QEC58289.1"/>
    <property type="molecule type" value="Genomic_DNA"/>
</dbReference>
<gene>
    <name evidence="2" type="ORF">FSB75_21050</name>
</gene>